<evidence type="ECO:0000313" key="7">
    <source>
        <dbReference type="Proteomes" id="UP000582090"/>
    </source>
</evidence>
<dbReference type="Gene3D" id="1.10.10.10">
    <property type="entry name" value="Winged helix-like DNA-binding domain superfamily/Winged helix DNA-binding domain"/>
    <property type="match status" value="1"/>
</dbReference>
<protein>
    <recommendedName>
        <fullName evidence="3">Regulatory protein RecX</fullName>
    </recommendedName>
</protein>
<dbReference type="InterPro" id="IPR036388">
    <property type="entry name" value="WH-like_DNA-bd_sf"/>
</dbReference>
<dbReference type="Proteomes" id="UP000582090">
    <property type="component" value="Unassembled WGS sequence"/>
</dbReference>
<accession>A0A7W6CK00</accession>
<evidence type="ECO:0000313" key="6">
    <source>
        <dbReference type="EMBL" id="MBB3962462.1"/>
    </source>
</evidence>
<dbReference type="EMBL" id="JACIDW010000001">
    <property type="protein sequence ID" value="MBB3962462.1"/>
    <property type="molecule type" value="Genomic_DNA"/>
</dbReference>
<evidence type="ECO:0000256" key="2">
    <source>
        <dbReference type="ARBA" id="ARBA00009695"/>
    </source>
</evidence>
<sequence>MADEDTQSDMPTTRMQSWARNSTIYRLGRQMMTEKQLADAISRKARQKFEDISEAQIKALADLAVKFGYEQGGLNDTVYAEISVRSGVRSGRSKRIMAQKLAIKGIDRETAVMALEESDDLVAAINFARKRAFGPFRREEADDKRYNKEMSAFARNGFGFELGRSVLGMSRDEAETVLDERRS</sequence>
<evidence type="ECO:0000256" key="3">
    <source>
        <dbReference type="ARBA" id="ARBA00018111"/>
    </source>
</evidence>
<dbReference type="Pfam" id="PF02631">
    <property type="entry name" value="RecX_HTH2"/>
    <property type="match status" value="1"/>
</dbReference>
<keyword evidence="7" id="KW-1185">Reference proteome</keyword>
<dbReference type="InterPro" id="IPR053924">
    <property type="entry name" value="RecX_HTH_2nd"/>
</dbReference>
<keyword evidence="4" id="KW-0963">Cytoplasm</keyword>
<comment type="similarity">
    <text evidence="2">Belongs to the RecX family.</text>
</comment>
<dbReference type="GO" id="GO:0005737">
    <property type="term" value="C:cytoplasm"/>
    <property type="evidence" value="ECO:0007669"/>
    <property type="project" value="UniProtKB-SubCell"/>
</dbReference>
<reference evidence="6 7" key="1">
    <citation type="submission" date="2020-08" db="EMBL/GenBank/DDBJ databases">
        <title>Genomic Encyclopedia of Type Strains, Phase IV (KMG-IV): sequencing the most valuable type-strain genomes for metagenomic binning, comparative biology and taxonomic classification.</title>
        <authorList>
            <person name="Goeker M."/>
        </authorList>
    </citation>
    <scope>NUCLEOTIDE SEQUENCE [LARGE SCALE GENOMIC DNA]</scope>
    <source>
        <strain evidence="6 7">DSM 26575</strain>
    </source>
</reference>
<dbReference type="RefSeq" id="WP_183898210.1">
    <property type="nucleotide sequence ID" value="NZ_JACIDW010000001.1"/>
</dbReference>
<comment type="caution">
    <text evidence="6">The sequence shown here is derived from an EMBL/GenBank/DDBJ whole genome shotgun (WGS) entry which is preliminary data.</text>
</comment>
<evidence type="ECO:0000259" key="5">
    <source>
        <dbReference type="Pfam" id="PF02631"/>
    </source>
</evidence>
<evidence type="ECO:0000256" key="4">
    <source>
        <dbReference type="ARBA" id="ARBA00022490"/>
    </source>
</evidence>
<evidence type="ECO:0000256" key="1">
    <source>
        <dbReference type="ARBA" id="ARBA00004496"/>
    </source>
</evidence>
<dbReference type="AlphaFoldDB" id="A0A7W6CK00"/>
<comment type="subcellular location">
    <subcellularLocation>
        <location evidence="1">Cytoplasm</location>
    </subcellularLocation>
</comment>
<organism evidence="6 7">
    <name type="scientific">Rhizobium metallidurans</name>
    <dbReference type="NCBI Taxonomy" id="1265931"/>
    <lineage>
        <taxon>Bacteria</taxon>
        <taxon>Pseudomonadati</taxon>
        <taxon>Pseudomonadota</taxon>
        <taxon>Alphaproteobacteria</taxon>
        <taxon>Hyphomicrobiales</taxon>
        <taxon>Rhizobiaceae</taxon>
        <taxon>Rhizobium/Agrobacterium group</taxon>
        <taxon>Rhizobium</taxon>
    </lineage>
</organism>
<gene>
    <name evidence="6" type="ORF">GGQ67_000080</name>
</gene>
<dbReference type="NCBIfam" id="NF001060">
    <property type="entry name" value="PRK00117.4-4"/>
    <property type="match status" value="1"/>
</dbReference>
<proteinExistence type="inferred from homology"/>
<feature type="domain" description="RecX second three-helical" evidence="5">
    <location>
        <begin position="75"/>
        <end position="115"/>
    </location>
</feature>
<name>A0A7W6CK00_9HYPH</name>